<dbReference type="AlphaFoldDB" id="A0A0X8X3X5"/>
<reference evidence="1 2" key="1">
    <citation type="submission" date="2015-12" db="EMBL/GenBank/DDBJ databases">
        <title>Genome sequence of Mucilaginibacter gotjawali.</title>
        <authorList>
            <person name="Lee J.S."/>
            <person name="Lee K.C."/>
            <person name="Kim K.K."/>
            <person name="Lee B.W."/>
        </authorList>
    </citation>
    <scope>NUCLEOTIDE SEQUENCE [LARGE SCALE GENOMIC DNA]</scope>
    <source>
        <strain evidence="1 2">SA3-7</strain>
    </source>
</reference>
<dbReference type="KEGG" id="mgot:MgSA37_03430"/>
<keyword evidence="2" id="KW-1185">Reference proteome</keyword>
<sequence>MNWLQYLLEANLYLGVFYLVYCLLLNRETYYLFNRAYLLFSCVISFVLPLVQLGFLRRDQSVQTVSYVIAAHGANNYDKAAQFAWADYFTLQNCVLGVYLLGAVIFTVLLIIKLTRLFRLTRSRSAMVDKQYKLVHINDSNSAFSFFNYLFIGTKAMDAEIIIRHELVHIRQKHSFDIILLELLRIINWFNPLIYLLQNSLKTVHEYIADEQTASYKTNPLAYSTFLVNNAYGIGGPSVTHSFFNYNLLKKRIIMLNQKRSGSLARLKYLLTVPVCAGLLCVSTLGFSKTYGWVVLAPKMSSAINSVQKVKTLKLTEGDIVGYGDKMTVHGKLYTVNNVTDADEAYLLKTYKIKLEVVEIKGKPGQATLFFPSTGTKDTDKNSSGVTSKGYKYRQAGYVVNNKSDILVIITEKNGEERGYYRNSLTPAQVHFLKEKYGYTYPKMAIFAKLPPPPPRPVAPVAKQAKLTLPTVKADVTIVEPVAPVKQKLALPGKPEKPAPPVKAEITINEPVAPVQVKLMPPPPPMAPYMPLTNAYAALEKYIAKHVRYPAVARENKVTGSAVIQFDLNADHKITNVALIKGIGNRCDEEAMRVLNEYNDAIDAKTGTYKVAVTFLIDGLPAPKPASETLSNDPSFIGEVVVETYL</sequence>
<proteinExistence type="predicted"/>
<dbReference type="Pfam" id="PF05569">
    <property type="entry name" value="Peptidase_M56"/>
    <property type="match status" value="1"/>
</dbReference>
<evidence type="ECO:0000313" key="2">
    <source>
        <dbReference type="Proteomes" id="UP000218263"/>
    </source>
</evidence>
<dbReference type="GO" id="GO:0031992">
    <property type="term" value="F:energy transducer activity"/>
    <property type="evidence" value="ECO:0007669"/>
    <property type="project" value="TreeGrafter"/>
</dbReference>
<dbReference type="PROSITE" id="PS52015">
    <property type="entry name" value="TONB_CTD"/>
    <property type="match status" value="1"/>
</dbReference>
<dbReference type="OrthoDB" id="649093at2"/>
<dbReference type="Proteomes" id="UP000218263">
    <property type="component" value="Chromosome"/>
</dbReference>
<dbReference type="GO" id="GO:0098797">
    <property type="term" value="C:plasma membrane protein complex"/>
    <property type="evidence" value="ECO:0007669"/>
    <property type="project" value="TreeGrafter"/>
</dbReference>
<dbReference type="RefSeq" id="WP_096353495.1">
    <property type="nucleotide sequence ID" value="NZ_AP017313.1"/>
</dbReference>
<dbReference type="PANTHER" id="PTHR33446">
    <property type="entry name" value="PROTEIN TONB-RELATED"/>
    <property type="match status" value="1"/>
</dbReference>
<protein>
    <submittedName>
        <fullName evidence="1">BlaR1 peptidase M56</fullName>
    </submittedName>
</protein>
<evidence type="ECO:0000313" key="1">
    <source>
        <dbReference type="EMBL" id="BAU55249.1"/>
    </source>
</evidence>
<name>A0A0X8X3X5_9SPHI</name>
<dbReference type="GO" id="GO:0055085">
    <property type="term" value="P:transmembrane transport"/>
    <property type="evidence" value="ECO:0007669"/>
    <property type="project" value="InterPro"/>
</dbReference>
<dbReference type="InterPro" id="IPR037682">
    <property type="entry name" value="TonB_C"/>
</dbReference>
<dbReference type="InterPro" id="IPR051045">
    <property type="entry name" value="TonB-dependent_transducer"/>
</dbReference>
<dbReference type="SUPFAM" id="SSF74653">
    <property type="entry name" value="TolA/TonB C-terminal domain"/>
    <property type="match status" value="1"/>
</dbReference>
<dbReference type="Pfam" id="PF03544">
    <property type="entry name" value="TonB_C"/>
    <property type="match status" value="1"/>
</dbReference>
<dbReference type="EMBL" id="AP017313">
    <property type="protein sequence ID" value="BAU55249.1"/>
    <property type="molecule type" value="Genomic_DNA"/>
</dbReference>
<accession>A0A0X8X3X5</accession>
<dbReference type="Gene3D" id="3.30.1150.10">
    <property type="match status" value="1"/>
</dbReference>
<dbReference type="InterPro" id="IPR008756">
    <property type="entry name" value="Peptidase_M56"/>
</dbReference>
<dbReference type="PANTHER" id="PTHR33446:SF2">
    <property type="entry name" value="PROTEIN TONB"/>
    <property type="match status" value="1"/>
</dbReference>
<organism evidence="1 2">
    <name type="scientific">Mucilaginibacter gotjawali</name>
    <dbReference type="NCBI Taxonomy" id="1550579"/>
    <lineage>
        <taxon>Bacteria</taxon>
        <taxon>Pseudomonadati</taxon>
        <taxon>Bacteroidota</taxon>
        <taxon>Sphingobacteriia</taxon>
        <taxon>Sphingobacteriales</taxon>
        <taxon>Sphingobacteriaceae</taxon>
        <taxon>Mucilaginibacter</taxon>
    </lineage>
</organism>
<gene>
    <name evidence="1" type="ORF">MgSA37_03430</name>
</gene>